<evidence type="ECO:0000313" key="1">
    <source>
        <dbReference type="EMBL" id="KAG6946312.1"/>
    </source>
</evidence>
<organism evidence="1 2">
    <name type="scientific">Phytophthora cactorum</name>
    <dbReference type="NCBI Taxonomy" id="29920"/>
    <lineage>
        <taxon>Eukaryota</taxon>
        <taxon>Sar</taxon>
        <taxon>Stramenopiles</taxon>
        <taxon>Oomycota</taxon>
        <taxon>Peronosporomycetes</taxon>
        <taxon>Peronosporales</taxon>
        <taxon>Peronosporaceae</taxon>
        <taxon>Phytophthora</taxon>
    </lineage>
</organism>
<comment type="caution">
    <text evidence="1">The sequence shown here is derived from an EMBL/GenBank/DDBJ whole genome shotgun (WGS) entry which is preliminary data.</text>
</comment>
<proteinExistence type="predicted"/>
<reference evidence="1" key="1">
    <citation type="submission" date="2021-01" db="EMBL/GenBank/DDBJ databases">
        <title>Phytophthora aleatoria, a newly-described species from Pinus radiata is distinct from Phytophthora cactorum isolates based on comparative genomics.</title>
        <authorList>
            <person name="Mcdougal R."/>
            <person name="Panda P."/>
            <person name="Williams N."/>
            <person name="Studholme D.J."/>
        </authorList>
    </citation>
    <scope>NUCLEOTIDE SEQUENCE</scope>
    <source>
        <strain evidence="1">NZFS 3830</strain>
    </source>
</reference>
<evidence type="ECO:0000313" key="2">
    <source>
        <dbReference type="Proteomes" id="UP000688947"/>
    </source>
</evidence>
<gene>
    <name evidence="1" type="ORF">JG687_00016786</name>
</gene>
<accession>A0A8T1TRF1</accession>
<sequence length="422" mass="48298">MANKRSKNEETRDAKRPKVEDGGYELALGGGVYIDMDKLFKCPALKAYFNKKYKRSVAQLIKQEKFCVIYATKNGIAEGVLHMKTVYAPKSDARLVKKGENVERIIMLAKSSSLDLAPPVITDEDLSFFVDKAGTRHHVEMRGMRTMEGIFFKAKDVGLVFKSDGFLDTVQRQHTAYSESVDYIWFTLLNPNGNSRVQWVITQSKLVFPARVTYPQFPNKGRELFLTFGGPMHALHSTRTQVATEFRKWVYTQVFAIAYGTPAQKRAMIVPSDISCLYLIDTTEREDGKKVYKFGRSKKLKERFYQHSATFGDKIVLDTIVFVPQKCLSEAEALLNHSIAEDLRFHLDEARELLLLDPDGYKVIRTIMQTVADRYNGSMALHATIVARRLIFCIKRNRSSLKTMERQQCSSNNWLPSWRLIS</sequence>
<evidence type="ECO:0008006" key="3">
    <source>
        <dbReference type="Google" id="ProtNLM"/>
    </source>
</evidence>
<dbReference type="AlphaFoldDB" id="A0A8T1TRF1"/>
<dbReference type="OrthoDB" id="167235at2759"/>
<dbReference type="EMBL" id="JAENGZ010001768">
    <property type="protein sequence ID" value="KAG6946312.1"/>
    <property type="molecule type" value="Genomic_DNA"/>
</dbReference>
<dbReference type="VEuPathDB" id="FungiDB:PC110_g21740"/>
<protein>
    <recommendedName>
        <fullName evidence="3">Bro-N domain-containing protein</fullName>
    </recommendedName>
</protein>
<name>A0A8T1TRF1_9STRA</name>
<dbReference type="Proteomes" id="UP000688947">
    <property type="component" value="Unassembled WGS sequence"/>
</dbReference>